<dbReference type="Proteomes" id="UP000254512">
    <property type="component" value="Unassembled WGS sequence"/>
</dbReference>
<evidence type="ECO:0000256" key="1">
    <source>
        <dbReference type="SAM" id="MobiDB-lite"/>
    </source>
</evidence>
<name>A0A377HHV6_GRIHO</name>
<evidence type="ECO:0000313" key="3">
    <source>
        <dbReference type="Proteomes" id="UP000254512"/>
    </source>
</evidence>
<evidence type="ECO:0000313" key="2">
    <source>
        <dbReference type="EMBL" id="STO55808.1"/>
    </source>
</evidence>
<accession>A0A377HHV6</accession>
<dbReference type="STRING" id="673.AL542_09060"/>
<protein>
    <recommendedName>
        <fullName evidence="4">ATP-dependent Lon protease</fullName>
    </recommendedName>
</protein>
<feature type="compositionally biased region" description="Basic and acidic residues" evidence="1">
    <location>
        <begin position="31"/>
        <end position="42"/>
    </location>
</feature>
<dbReference type="EMBL" id="UGHD01000002">
    <property type="protein sequence ID" value="STO55808.1"/>
    <property type="molecule type" value="Genomic_DNA"/>
</dbReference>
<feature type="compositionally biased region" description="Basic and acidic residues" evidence="1">
    <location>
        <begin position="51"/>
        <end position="76"/>
    </location>
</feature>
<proteinExistence type="predicted"/>
<sequence>MFGVNIGMNISPANVSIPAVVPSVNPPTEQVARDNRVREKIVPPRQASASAEEKAVSQEEKQLRKPSWDPSEHPDYTDIAQQNPHHFGDNGLAAHESLSQFSAMLAGASYAPPDDNGYAMRIKLPKEVLDKIEQLKASQRTGAVVAMRYQQSTVANLPSEVLIVI</sequence>
<evidence type="ECO:0008006" key="4">
    <source>
        <dbReference type="Google" id="ProtNLM"/>
    </source>
</evidence>
<reference evidence="2 3" key="1">
    <citation type="submission" date="2018-06" db="EMBL/GenBank/DDBJ databases">
        <authorList>
            <consortium name="Pathogen Informatics"/>
            <person name="Doyle S."/>
        </authorList>
    </citation>
    <scope>NUCLEOTIDE SEQUENCE [LARGE SCALE GENOMIC DNA]</scope>
    <source>
        <strain evidence="2 3">NCTC11645</strain>
    </source>
</reference>
<dbReference type="RefSeq" id="WP_115659252.1">
    <property type="nucleotide sequence ID" value="NZ_UGHD01000002.1"/>
</dbReference>
<feature type="region of interest" description="Disordered" evidence="1">
    <location>
        <begin position="28"/>
        <end position="92"/>
    </location>
</feature>
<organism evidence="2 3">
    <name type="scientific">Grimontia hollisae</name>
    <name type="common">Vibrio hollisae</name>
    <dbReference type="NCBI Taxonomy" id="673"/>
    <lineage>
        <taxon>Bacteria</taxon>
        <taxon>Pseudomonadati</taxon>
        <taxon>Pseudomonadota</taxon>
        <taxon>Gammaproteobacteria</taxon>
        <taxon>Vibrionales</taxon>
        <taxon>Vibrionaceae</taxon>
        <taxon>Grimontia</taxon>
    </lineage>
</organism>
<gene>
    <name evidence="2" type="ORF">NCTC11645_00110</name>
</gene>
<dbReference type="AlphaFoldDB" id="A0A377HHV6"/>